<dbReference type="PANTHER" id="PTHR24043">
    <property type="entry name" value="SCAVENGER RECEPTOR CLASS F"/>
    <property type="match status" value="1"/>
</dbReference>
<feature type="chain" id="PRO_5041962182" evidence="3">
    <location>
        <begin position="23"/>
        <end position="575"/>
    </location>
</feature>
<keyword evidence="3" id="KW-0732">Signal</keyword>
<keyword evidence="5" id="KW-1185">Reference proteome</keyword>
<comment type="caution">
    <text evidence="4">The sequence shown here is derived from an EMBL/GenBank/DDBJ whole genome shotgun (WGS) entry which is preliminary data.</text>
</comment>
<dbReference type="Proteomes" id="UP001233172">
    <property type="component" value="Unassembled WGS sequence"/>
</dbReference>
<dbReference type="AlphaFoldDB" id="A0AAD8B441"/>
<keyword evidence="1" id="KW-0245">EGF-like domain</keyword>
<feature type="transmembrane region" description="Helical" evidence="2">
    <location>
        <begin position="472"/>
        <end position="493"/>
    </location>
</feature>
<feature type="signal peptide" evidence="3">
    <location>
        <begin position="1"/>
        <end position="22"/>
    </location>
</feature>
<dbReference type="SUPFAM" id="SSF49785">
    <property type="entry name" value="Galactose-binding domain-like"/>
    <property type="match status" value="1"/>
</dbReference>
<organism evidence="4 5">
    <name type="scientific">Biomphalaria pfeifferi</name>
    <name type="common">Bloodfluke planorb</name>
    <name type="synonym">Freshwater snail</name>
    <dbReference type="NCBI Taxonomy" id="112525"/>
    <lineage>
        <taxon>Eukaryota</taxon>
        <taxon>Metazoa</taxon>
        <taxon>Spiralia</taxon>
        <taxon>Lophotrochozoa</taxon>
        <taxon>Mollusca</taxon>
        <taxon>Gastropoda</taxon>
        <taxon>Heterobranchia</taxon>
        <taxon>Euthyneura</taxon>
        <taxon>Panpulmonata</taxon>
        <taxon>Hygrophila</taxon>
        <taxon>Lymnaeoidea</taxon>
        <taxon>Planorbidae</taxon>
        <taxon>Biomphalaria</taxon>
    </lineage>
</organism>
<evidence type="ECO:0000256" key="2">
    <source>
        <dbReference type="SAM" id="Phobius"/>
    </source>
</evidence>
<name>A0AAD8B441_BIOPF</name>
<accession>A0AAD8B441</accession>
<sequence length="575" mass="64539">MSYHVFLLLSYFVISKISLVVTEVTCDTNWFGPKCQLKCQCRDGCDPQGQCLGTKKCNSDWMDYACQYKLIGYSIKTPKDSNVDNAYLWQDGDDSTCIYNNAIQSILVYWSLNSYFGWIRLVVSNAALVDRIMLYFEDTSDTITKRLECWRQQFTIVNNRTVYIRCDMNYPVNRIVLKGEGLTSLCTIQVSKGRNLALKQKADQSSTNGTNFASNAVDGNTDSNLNGGSCTLTNNVTDLTPTWTLSLEDPVVVNFFEIYPASYPMYNYLYFSIWQTFDNNDVPILNVTTRYNTVVPNINKTPVKKFLIKATNTTSTTPLLSICELMVFGECPPGKWGLDCKKVCNDLCPENCNEIDGSCPTSCLGYFPPKCKQECPPNKWGLNCRENCRDACASSNCDNIDGQCTAGCNGYSDPPYCTQACLPGYYGLNCLSDTSSQNQGSESNSCQSLSCEELQSHCVLEKDKFAFSVPNFFIGLVTGVVAVLIIVTLIVLYRKTCLKRKSIPKIDENVYEDIATENVTSVSKSQANNTYDRPKPRTEDELVKRNMASYDDISLKRNDVTPAEYFNVVDVIQKQ</sequence>
<dbReference type="Gene3D" id="2.170.300.10">
    <property type="entry name" value="Tie2 ligand-binding domain superfamily"/>
    <property type="match status" value="1"/>
</dbReference>
<reference evidence="4" key="1">
    <citation type="journal article" date="2023" name="PLoS Negl. Trop. Dis.">
        <title>A genome sequence for Biomphalaria pfeifferi, the major vector snail for the human-infecting parasite Schistosoma mansoni.</title>
        <authorList>
            <person name="Bu L."/>
            <person name="Lu L."/>
            <person name="Laidemitt M.R."/>
            <person name="Zhang S.M."/>
            <person name="Mutuku M."/>
            <person name="Mkoji G."/>
            <person name="Steinauer M."/>
            <person name="Loker E.S."/>
        </authorList>
    </citation>
    <scope>NUCLEOTIDE SEQUENCE</scope>
    <source>
        <strain evidence="4">KasaAsao</strain>
    </source>
</reference>
<keyword evidence="2" id="KW-0812">Transmembrane</keyword>
<evidence type="ECO:0000256" key="3">
    <source>
        <dbReference type="SAM" id="SignalP"/>
    </source>
</evidence>
<proteinExistence type="predicted"/>
<dbReference type="GO" id="GO:0005044">
    <property type="term" value="F:scavenger receptor activity"/>
    <property type="evidence" value="ECO:0007669"/>
    <property type="project" value="InterPro"/>
</dbReference>
<dbReference type="InterPro" id="IPR042635">
    <property type="entry name" value="MEGF10/SREC1/2-like"/>
</dbReference>
<evidence type="ECO:0000313" key="4">
    <source>
        <dbReference type="EMBL" id="KAK0046260.1"/>
    </source>
</evidence>
<dbReference type="Gene3D" id="2.60.120.260">
    <property type="entry name" value="Galactose-binding domain-like"/>
    <property type="match status" value="1"/>
</dbReference>
<dbReference type="EMBL" id="JASAOG010000168">
    <property type="protein sequence ID" value="KAK0046260.1"/>
    <property type="molecule type" value="Genomic_DNA"/>
</dbReference>
<dbReference type="PANTHER" id="PTHR24043:SF8">
    <property type="entry name" value="EGF-LIKE DOMAIN-CONTAINING PROTEIN"/>
    <property type="match status" value="1"/>
</dbReference>
<keyword evidence="4" id="KW-0675">Receptor</keyword>
<keyword evidence="2" id="KW-1133">Transmembrane helix</keyword>
<evidence type="ECO:0000256" key="1">
    <source>
        <dbReference type="ARBA" id="ARBA00022536"/>
    </source>
</evidence>
<dbReference type="InterPro" id="IPR008979">
    <property type="entry name" value="Galactose-bd-like_sf"/>
</dbReference>
<protein>
    <submittedName>
        <fullName evidence="4">Receptor-type tyrosine-protein phosphatase T-like isoform X2</fullName>
    </submittedName>
</protein>
<gene>
    <name evidence="4" type="ORF">Bpfe_024314</name>
</gene>
<reference evidence="4" key="2">
    <citation type="submission" date="2023-04" db="EMBL/GenBank/DDBJ databases">
        <authorList>
            <person name="Bu L."/>
            <person name="Lu L."/>
            <person name="Laidemitt M.R."/>
            <person name="Zhang S.M."/>
            <person name="Mutuku M."/>
            <person name="Mkoji G."/>
            <person name="Steinauer M."/>
            <person name="Loker E.S."/>
        </authorList>
    </citation>
    <scope>NUCLEOTIDE SEQUENCE</scope>
    <source>
        <strain evidence="4">KasaAsao</strain>
        <tissue evidence="4">Whole Snail</tissue>
    </source>
</reference>
<evidence type="ECO:0000313" key="5">
    <source>
        <dbReference type="Proteomes" id="UP001233172"/>
    </source>
</evidence>
<keyword evidence="2" id="KW-0472">Membrane</keyword>